<sequence>MIKEDNSLLHHKAGHDVYVRNVIDENITAAICGFKSDNPFNELGYRHVTDNFVVNIMHDLLDGWYASETYLILPQYIFKYKFLTLFVLNDRVSNFNYGKCNFRCKPVPIKREELSILDSSNGESAS</sequence>
<protein>
    <submittedName>
        <fullName evidence="1">Uncharacterized protein</fullName>
    </submittedName>
</protein>
<reference evidence="1" key="1">
    <citation type="submission" date="2020-08" db="EMBL/GenBank/DDBJ databases">
        <title>Multicomponent nature underlies the extraordinary mechanical properties of spider dragline silk.</title>
        <authorList>
            <person name="Kono N."/>
            <person name="Nakamura H."/>
            <person name="Mori M."/>
            <person name="Yoshida Y."/>
            <person name="Ohtoshi R."/>
            <person name="Malay A.D."/>
            <person name="Moran D.A.P."/>
            <person name="Tomita M."/>
            <person name="Numata K."/>
            <person name="Arakawa K."/>
        </authorList>
    </citation>
    <scope>NUCLEOTIDE SEQUENCE</scope>
</reference>
<evidence type="ECO:0000313" key="1">
    <source>
        <dbReference type="EMBL" id="GFT70358.1"/>
    </source>
</evidence>
<comment type="caution">
    <text evidence="1">The sequence shown here is derived from an EMBL/GenBank/DDBJ whole genome shotgun (WGS) entry which is preliminary data.</text>
</comment>
<evidence type="ECO:0000313" key="2">
    <source>
        <dbReference type="Proteomes" id="UP000887013"/>
    </source>
</evidence>
<name>A0A8X6U214_NEPPI</name>
<dbReference type="OrthoDB" id="6506336at2759"/>
<proteinExistence type="predicted"/>
<dbReference type="Proteomes" id="UP000887013">
    <property type="component" value="Unassembled WGS sequence"/>
</dbReference>
<keyword evidence="2" id="KW-1185">Reference proteome</keyword>
<organism evidence="1 2">
    <name type="scientific">Nephila pilipes</name>
    <name type="common">Giant wood spider</name>
    <name type="synonym">Nephila maculata</name>
    <dbReference type="NCBI Taxonomy" id="299642"/>
    <lineage>
        <taxon>Eukaryota</taxon>
        <taxon>Metazoa</taxon>
        <taxon>Ecdysozoa</taxon>
        <taxon>Arthropoda</taxon>
        <taxon>Chelicerata</taxon>
        <taxon>Arachnida</taxon>
        <taxon>Araneae</taxon>
        <taxon>Araneomorphae</taxon>
        <taxon>Entelegynae</taxon>
        <taxon>Araneoidea</taxon>
        <taxon>Nephilidae</taxon>
        <taxon>Nephila</taxon>
    </lineage>
</organism>
<dbReference type="AlphaFoldDB" id="A0A8X6U214"/>
<accession>A0A8X6U214</accession>
<dbReference type="EMBL" id="BMAW01020849">
    <property type="protein sequence ID" value="GFT70358.1"/>
    <property type="molecule type" value="Genomic_DNA"/>
</dbReference>
<gene>
    <name evidence="1" type="ORF">NPIL_247071</name>
</gene>